<proteinExistence type="predicted"/>
<dbReference type="RefSeq" id="WP_234903857.1">
    <property type="nucleotide sequence ID" value="NZ_FMAF01000004.1"/>
</dbReference>
<dbReference type="EMBL" id="FMAF01000004">
    <property type="protein sequence ID" value="SCB24308.1"/>
    <property type="molecule type" value="Genomic_DNA"/>
</dbReference>
<protein>
    <recommendedName>
        <fullName evidence="3">Short chain dehydrogenase</fullName>
    </recommendedName>
</protein>
<evidence type="ECO:0000313" key="1">
    <source>
        <dbReference type="EMBL" id="SCB24308.1"/>
    </source>
</evidence>
<gene>
    <name evidence="1" type="ORF">GA0061101_104466</name>
</gene>
<evidence type="ECO:0000313" key="2">
    <source>
        <dbReference type="Proteomes" id="UP000199205"/>
    </source>
</evidence>
<dbReference type="AlphaFoldDB" id="A0A1C3V9E1"/>
<dbReference type="Proteomes" id="UP000199205">
    <property type="component" value="Unassembled WGS sequence"/>
</dbReference>
<evidence type="ECO:0008006" key="3">
    <source>
        <dbReference type="Google" id="ProtNLM"/>
    </source>
</evidence>
<accession>A0A1C3V9E1</accession>
<organism evidence="1 2">
    <name type="scientific">Rhizobium lusitanum</name>
    <dbReference type="NCBI Taxonomy" id="293958"/>
    <lineage>
        <taxon>Bacteria</taxon>
        <taxon>Pseudomonadati</taxon>
        <taxon>Pseudomonadota</taxon>
        <taxon>Alphaproteobacteria</taxon>
        <taxon>Hyphomicrobiales</taxon>
        <taxon>Rhizobiaceae</taxon>
        <taxon>Rhizobium/Agrobacterium group</taxon>
        <taxon>Rhizobium</taxon>
    </lineage>
</organism>
<name>A0A1C3V9E1_9HYPH</name>
<reference evidence="1 2" key="1">
    <citation type="submission" date="2016-08" db="EMBL/GenBank/DDBJ databases">
        <authorList>
            <person name="Seilhamer J.J."/>
        </authorList>
    </citation>
    <scope>NUCLEOTIDE SEQUENCE [LARGE SCALE GENOMIC DNA]</scope>
    <source>
        <strain evidence="1 2">P1-7</strain>
    </source>
</reference>
<sequence>MSHSVAIITDASQGIGQASAVRLGKDFSALVLVAHTAKAVMTGRRRSYLEH</sequence>